<evidence type="ECO:0000313" key="2">
    <source>
        <dbReference type="EMBL" id="MST91526.1"/>
    </source>
</evidence>
<keyword evidence="1" id="KW-1133">Transmembrane helix</keyword>
<keyword evidence="1" id="KW-0812">Transmembrane</keyword>
<protein>
    <submittedName>
        <fullName evidence="2">Uncharacterized protein</fullName>
    </submittedName>
</protein>
<dbReference type="AlphaFoldDB" id="A0A6I2U3B7"/>
<dbReference type="EMBL" id="VUNJ01000005">
    <property type="protein sequence ID" value="MST91526.1"/>
    <property type="molecule type" value="Genomic_DNA"/>
</dbReference>
<name>A0A6I2U3B7_9FIRM</name>
<feature type="transmembrane region" description="Helical" evidence="1">
    <location>
        <begin position="69"/>
        <end position="90"/>
    </location>
</feature>
<feature type="transmembrane region" description="Helical" evidence="1">
    <location>
        <begin position="34"/>
        <end position="57"/>
    </location>
</feature>
<comment type="caution">
    <text evidence="2">The sequence shown here is derived from an EMBL/GenBank/DDBJ whole genome shotgun (WGS) entry which is preliminary data.</text>
</comment>
<sequence>MAIITTLVGLGVLLAFTVLGCVLEVFLARRESIWPGLVLPILAGLYAVVMVLSYTAAPDTPWNQVLGGVLAVFLVSGIPAFLLLMVFFICRSGRRRKKQLEKMNVQDL</sequence>
<reference evidence="2 3" key="1">
    <citation type="submission" date="2019-08" db="EMBL/GenBank/DDBJ databases">
        <title>In-depth cultivation of the pig gut microbiome towards novel bacterial diversity and tailored functional studies.</title>
        <authorList>
            <person name="Wylensek D."/>
            <person name="Hitch T.C.A."/>
            <person name="Clavel T."/>
        </authorList>
    </citation>
    <scope>NUCLEOTIDE SEQUENCE [LARGE SCALE GENOMIC DNA]</scope>
    <source>
        <strain evidence="2 3">WCA3-601-WT-6J</strain>
    </source>
</reference>
<evidence type="ECO:0000313" key="3">
    <source>
        <dbReference type="Proteomes" id="UP000431913"/>
    </source>
</evidence>
<feature type="transmembrane region" description="Helical" evidence="1">
    <location>
        <begin position="6"/>
        <end position="27"/>
    </location>
</feature>
<keyword evidence="1" id="KW-0472">Membrane</keyword>
<dbReference type="RefSeq" id="WP_154522208.1">
    <property type="nucleotide sequence ID" value="NZ_VUNJ01000005.1"/>
</dbReference>
<dbReference type="Proteomes" id="UP000431913">
    <property type="component" value="Unassembled WGS sequence"/>
</dbReference>
<accession>A0A6I2U3B7</accession>
<proteinExistence type="predicted"/>
<evidence type="ECO:0000256" key="1">
    <source>
        <dbReference type="SAM" id="Phobius"/>
    </source>
</evidence>
<organism evidence="2 3">
    <name type="scientific">Ruthenibacterium lactatiformans</name>
    <dbReference type="NCBI Taxonomy" id="1550024"/>
    <lineage>
        <taxon>Bacteria</taxon>
        <taxon>Bacillati</taxon>
        <taxon>Bacillota</taxon>
        <taxon>Clostridia</taxon>
        <taxon>Eubacteriales</taxon>
        <taxon>Oscillospiraceae</taxon>
        <taxon>Ruthenibacterium</taxon>
    </lineage>
</organism>
<gene>
    <name evidence="2" type="ORF">FYJ76_06160</name>
</gene>